<dbReference type="EMBL" id="JARBJD010000008">
    <property type="protein sequence ID" value="KAK2963097.1"/>
    <property type="molecule type" value="Genomic_DNA"/>
</dbReference>
<accession>A0ABQ9YH60</accession>
<dbReference type="Proteomes" id="UP001281761">
    <property type="component" value="Unassembled WGS sequence"/>
</dbReference>
<keyword evidence="2" id="KW-1185">Reference proteome</keyword>
<organism evidence="1 2">
    <name type="scientific">Blattamonas nauphoetae</name>
    <dbReference type="NCBI Taxonomy" id="2049346"/>
    <lineage>
        <taxon>Eukaryota</taxon>
        <taxon>Metamonada</taxon>
        <taxon>Preaxostyla</taxon>
        <taxon>Oxymonadida</taxon>
        <taxon>Blattamonas</taxon>
    </lineage>
</organism>
<gene>
    <name evidence="1" type="ORF">BLNAU_2120</name>
</gene>
<protein>
    <submittedName>
        <fullName evidence="1">Uncharacterized protein</fullName>
    </submittedName>
</protein>
<evidence type="ECO:0000313" key="1">
    <source>
        <dbReference type="EMBL" id="KAK2963097.1"/>
    </source>
</evidence>
<sequence>MKRTQKVCLRAFAITVIKILEELTWRALQSFYYAENGTHTNLPDLVWKQISSLERRISEYTPKYRKLKSLENLVDERDSPMSTIFSSPALVKHICQFLPCSPSKGPIDQHCLSSLYQRVCKCSLFIPQINRFLTQSTLTRTVIGIPADNDNNDLVQFTFYVISDTLRWMRQNRFKIFQAMWVSDMFGEGFADICEACLVRVSSPGTQSRRHPSFDGIHADQQ</sequence>
<proteinExistence type="predicted"/>
<comment type="caution">
    <text evidence="1">The sequence shown here is derived from an EMBL/GenBank/DDBJ whole genome shotgun (WGS) entry which is preliminary data.</text>
</comment>
<name>A0ABQ9YH60_9EUKA</name>
<evidence type="ECO:0000313" key="2">
    <source>
        <dbReference type="Proteomes" id="UP001281761"/>
    </source>
</evidence>
<reference evidence="1 2" key="1">
    <citation type="journal article" date="2022" name="bioRxiv">
        <title>Genomics of Preaxostyla Flagellates Illuminates Evolutionary Transitions and the Path Towards Mitochondrial Loss.</title>
        <authorList>
            <person name="Novak L.V.F."/>
            <person name="Treitli S.C."/>
            <person name="Pyrih J."/>
            <person name="Halakuc P."/>
            <person name="Pipaliya S.V."/>
            <person name="Vacek V."/>
            <person name="Brzon O."/>
            <person name="Soukal P."/>
            <person name="Eme L."/>
            <person name="Dacks J.B."/>
            <person name="Karnkowska A."/>
            <person name="Elias M."/>
            <person name="Hampl V."/>
        </authorList>
    </citation>
    <scope>NUCLEOTIDE SEQUENCE [LARGE SCALE GENOMIC DNA]</scope>
    <source>
        <strain evidence="1">NAU3</strain>
        <tissue evidence="1">Gut</tissue>
    </source>
</reference>